<keyword evidence="2" id="KW-1185">Reference proteome</keyword>
<accession>A0A402D666</accession>
<dbReference type="Proteomes" id="UP000287394">
    <property type="component" value="Chromosome"/>
</dbReference>
<proteinExistence type="predicted"/>
<dbReference type="RefSeq" id="WP_125206389.1">
    <property type="nucleotide sequence ID" value="NZ_AP025739.1"/>
</dbReference>
<name>A0A402D666_9BACT</name>
<dbReference type="AlphaFoldDB" id="A0A402D666"/>
<dbReference type="EMBL" id="AP025739">
    <property type="protein sequence ID" value="BDI32067.1"/>
    <property type="molecule type" value="Genomic_DNA"/>
</dbReference>
<dbReference type="Gene3D" id="2.60.120.260">
    <property type="entry name" value="Galactose-binding domain-like"/>
    <property type="match status" value="1"/>
</dbReference>
<dbReference type="KEGG" id="ccot:CCAX7_41180"/>
<reference evidence="1 2" key="1">
    <citation type="journal article" date="2019" name="Int. J. Syst. Evol. Microbiol.">
        <title>Capsulimonas corticalis gen. nov., sp. nov., an aerobic capsulated bacterium, of a novel bacterial order, Capsulimonadales ord. nov., of the class Armatimonadia of the phylum Armatimonadetes.</title>
        <authorList>
            <person name="Li J."/>
            <person name="Kudo C."/>
            <person name="Tonouchi A."/>
        </authorList>
    </citation>
    <scope>NUCLEOTIDE SEQUENCE [LARGE SCALE GENOMIC DNA]</scope>
    <source>
        <strain evidence="1 2">AX-7</strain>
    </source>
</reference>
<organism evidence="1 2">
    <name type="scientific">Capsulimonas corticalis</name>
    <dbReference type="NCBI Taxonomy" id="2219043"/>
    <lineage>
        <taxon>Bacteria</taxon>
        <taxon>Bacillati</taxon>
        <taxon>Armatimonadota</taxon>
        <taxon>Armatimonadia</taxon>
        <taxon>Capsulimonadales</taxon>
        <taxon>Capsulimonadaceae</taxon>
        <taxon>Capsulimonas</taxon>
    </lineage>
</organism>
<protein>
    <submittedName>
        <fullName evidence="1">Uncharacterized protein</fullName>
    </submittedName>
</protein>
<gene>
    <name evidence="1" type="ORF">CCAX7_41180</name>
</gene>
<sequence>MTNHAIFSKRLARAMFFAVLSVFCLFSLAGPSPAATAALLPNGGFEQTQSAPGGAFIASAWTSYGQGYAMDAKGGRLGGAGIRCENHDLSAVSGAFQTVTLNQTTPAPVVISGWSKAEGVSGAPGGDYALYVDLTYADGTNLWGQISEFETGTHGWSRRSITFMPHKALKSLNVYALFRYHTGVAWFDDFDVHTTPMDKMFDSQDLALPKTTSTSGGWLMRDAAHRGSVLAVTPHQTLAGVELTASSATDKIVTASFQNTATTSAAVTIYYAQRLKASEPVTWWNDMRDRQTAAGGEYANLQNVNVGVGYVSLYPFGCVTTAKAGYALAIPPAQQPCVARIEYNSRANLFYAAYDIALAPKGDSAGHDRVTLRVARYAVSPEWAFRDASARYYALYPEAFQRRNKSEGVWIPFTAPQFVANPKDFQIAYHEGDNSVGSDRALGILSFRYVEPMTYWMPMKKDAPRTYAEAMAQVKRQAAGPVDNAERRQSQAVLSSGTKDSHGLYNVAFRDTPWCDGAVFVLNPSPALPHVPGLWSKAMLNAAGKPALGKANEPDGEYLDSLEAWADTLNYQPATLRAASGSLTWDSNDFKPVVPTWFSVYDSTQALSQDLHRHGKLLMANSTPLRFHLFAPLLDVIGTETDMFPSGAWEPEPDSQFNLRRTMCYHKPYLMLLNTDFTKIGSEQIELYFQRCMFYAVFPSMFSVNAADHPYWENAALYNRDRPLFQKYIPVISHLSHAGWEPITWARSSDQDVWVERYGANYLTVLNSLKTPRTVTVTIDTDKFAGAKALRLHDDMTGQSVTATRAPGGISVTMTLAPSETRVLALR</sequence>
<evidence type="ECO:0000313" key="1">
    <source>
        <dbReference type="EMBL" id="BDI32067.1"/>
    </source>
</evidence>
<evidence type="ECO:0000313" key="2">
    <source>
        <dbReference type="Proteomes" id="UP000287394"/>
    </source>
</evidence>
<dbReference type="OrthoDB" id="225094at2"/>